<feature type="domain" description="DUF7107" evidence="1">
    <location>
        <begin position="2"/>
        <end position="38"/>
    </location>
</feature>
<organism evidence="2 3">
    <name type="scientific">Bradymonas sediminis</name>
    <dbReference type="NCBI Taxonomy" id="1548548"/>
    <lineage>
        <taxon>Bacteria</taxon>
        <taxon>Deltaproteobacteria</taxon>
        <taxon>Bradymonadales</taxon>
        <taxon>Bradymonadaceae</taxon>
        <taxon>Bradymonas</taxon>
    </lineage>
</organism>
<accession>A0A2Z4FHR9</accession>
<dbReference type="Proteomes" id="UP000249799">
    <property type="component" value="Chromosome"/>
</dbReference>
<dbReference type="AlphaFoldDB" id="A0A2Z4FHR9"/>
<dbReference type="KEGG" id="bsed:DN745_02585"/>
<reference evidence="2 3" key="1">
    <citation type="submission" date="2018-06" db="EMBL/GenBank/DDBJ databases">
        <title>Lujinxingia sediminis gen. nov. sp. nov., a new facultative anaerobic member of the class Deltaproteobacteria, and proposal of Lujinxingaceae fam. nov.</title>
        <authorList>
            <person name="Guo L.-Y."/>
            <person name="Li C.-M."/>
            <person name="Wang S."/>
            <person name="Du Z.-J."/>
        </authorList>
    </citation>
    <scope>NUCLEOTIDE SEQUENCE [LARGE SCALE GENOMIC DNA]</scope>
    <source>
        <strain evidence="2 3">FA350</strain>
    </source>
</reference>
<keyword evidence="3" id="KW-1185">Reference proteome</keyword>
<gene>
    <name evidence="2" type="ORF">DN745_02585</name>
</gene>
<proteinExistence type="predicted"/>
<protein>
    <recommendedName>
        <fullName evidence="1">DUF7107 domain-containing protein</fullName>
    </recommendedName>
</protein>
<sequence>MTDRDCDGSEICALEHCVKAEDTECQSKNDCAQDELCILSGYSTGVRGNEEMTAKCIEPGAEPVLSEEEEQAIMDANPIERIEAPTPTVAMGDLMDTLRNNADDSSEDFETGINSP</sequence>
<evidence type="ECO:0000313" key="3">
    <source>
        <dbReference type="Proteomes" id="UP000249799"/>
    </source>
</evidence>
<dbReference type="EMBL" id="CP030032">
    <property type="protein sequence ID" value="AWV88284.1"/>
    <property type="molecule type" value="Genomic_DNA"/>
</dbReference>
<dbReference type="InterPro" id="IPR055531">
    <property type="entry name" value="DUF7107"/>
</dbReference>
<evidence type="ECO:0000313" key="2">
    <source>
        <dbReference type="EMBL" id="AWV88284.1"/>
    </source>
</evidence>
<dbReference type="Pfam" id="PF23416">
    <property type="entry name" value="DUF7107"/>
    <property type="match status" value="1"/>
</dbReference>
<evidence type="ECO:0000259" key="1">
    <source>
        <dbReference type="Pfam" id="PF23416"/>
    </source>
</evidence>
<name>A0A2Z4FHR9_9DELT</name>
<dbReference type="OrthoDB" id="5513188at2"/>